<reference evidence="1 2" key="1">
    <citation type="submission" date="2023-09" db="EMBL/GenBank/DDBJ databases">
        <authorList>
            <person name="Wang M."/>
        </authorList>
    </citation>
    <scope>NUCLEOTIDE SEQUENCE [LARGE SCALE GENOMIC DNA]</scope>
    <source>
        <strain evidence="1">GT-2023</strain>
        <tissue evidence="1">Liver</tissue>
    </source>
</reference>
<dbReference type="Proteomes" id="UP001558613">
    <property type="component" value="Unassembled WGS sequence"/>
</dbReference>
<evidence type="ECO:0000313" key="2">
    <source>
        <dbReference type="Proteomes" id="UP001558613"/>
    </source>
</evidence>
<comment type="caution">
    <text evidence="1">The sequence shown here is derived from an EMBL/GenBank/DDBJ whole genome shotgun (WGS) entry which is preliminary data.</text>
</comment>
<name>A0ABR3L360_9TELE</name>
<keyword evidence="2" id="KW-1185">Reference proteome</keyword>
<sequence>MRQRLGGRSACGEADEGKGPALQEQVLITLDQGAPTLPLKAFDLQRALHVTKKPKQIWFSFCIRFLAEVAVGVKTIDYGLKGTLILPLCPACLTPSNSNCTSLLVHISLFFSPSLYFFHTRALSLSLCGNPSDIFLASYLLLPVGFAWSPARICSKKESDPKETLGLGVRMDLIILVDASCL</sequence>
<accession>A0ABR3L360</accession>
<evidence type="ECO:0000313" key="1">
    <source>
        <dbReference type="EMBL" id="KAL1247283.1"/>
    </source>
</evidence>
<protein>
    <submittedName>
        <fullName evidence="1">Uncharacterized protein</fullName>
    </submittedName>
</protein>
<organism evidence="1 2">
    <name type="scientific">Cirrhinus molitorella</name>
    <name type="common">mud carp</name>
    <dbReference type="NCBI Taxonomy" id="172907"/>
    <lineage>
        <taxon>Eukaryota</taxon>
        <taxon>Metazoa</taxon>
        <taxon>Chordata</taxon>
        <taxon>Craniata</taxon>
        <taxon>Vertebrata</taxon>
        <taxon>Euteleostomi</taxon>
        <taxon>Actinopterygii</taxon>
        <taxon>Neopterygii</taxon>
        <taxon>Teleostei</taxon>
        <taxon>Ostariophysi</taxon>
        <taxon>Cypriniformes</taxon>
        <taxon>Cyprinidae</taxon>
        <taxon>Labeoninae</taxon>
        <taxon>Labeonini</taxon>
        <taxon>Cirrhinus</taxon>
    </lineage>
</organism>
<gene>
    <name evidence="1" type="ORF">QQF64_022659</name>
</gene>
<dbReference type="EMBL" id="JAYMGO010000025">
    <property type="protein sequence ID" value="KAL1247283.1"/>
    <property type="molecule type" value="Genomic_DNA"/>
</dbReference>
<proteinExistence type="predicted"/>